<reference evidence="2 3" key="1">
    <citation type="journal article" date="2021" name="Sci. Rep.">
        <title>Chromosome anchoring in Senegalese sole (Solea senegalensis) reveals sex-associated markers and genome rearrangements in flatfish.</title>
        <authorList>
            <person name="Guerrero-Cozar I."/>
            <person name="Gomez-Garrido J."/>
            <person name="Berbel C."/>
            <person name="Martinez-Blanch J.F."/>
            <person name="Alioto T."/>
            <person name="Claros M.G."/>
            <person name="Gagnaire P.A."/>
            <person name="Manchado M."/>
        </authorList>
    </citation>
    <scope>NUCLEOTIDE SEQUENCE [LARGE SCALE GENOMIC DNA]</scope>
    <source>
        <strain evidence="2">Sse05_10M</strain>
    </source>
</reference>
<proteinExistence type="predicted"/>
<protein>
    <submittedName>
        <fullName evidence="2">Uncharacterized protein</fullName>
    </submittedName>
</protein>
<evidence type="ECO:0000313" key="2">
    <source>
        <dbReference type="EMBL" id="KAG7518837.1"/>
    </source>
</evidence>
<comment type="caution">
    <text evidence="2">The sequence shown here is derived from an EMBL/GenBank/DDBJ whole genome shotgun (WGS) entry which is preliminary data.</text>
</comment>
<dbReference type="EMBL" id="JAGKHQ010000004">
    <property type="protein sequence ID" value="KAG7518837.1"/>
    <property type="molecule type" value="Genomic_DNA"/>
</dbReference>
<dbReference type="Proteomes" id="UP000693946">
    <property type="component" value="Linkage Group LG12"/>
</dbReference>
<gene>
    <name evidence="2" type="ORF">JOB18_044958</name>
</gene>
<sequence>MLIIYQEHMSCRSLLMKNANKYMETIDIYVEFSELETDKLNKELLSKMEQLSSLLQKDRTYLEKEILRVKEERLREELKQYVLQHELEKLRAEEREEQLRGELQRLGQMLIIDDDNVILLREELQKIKEKYQIIDEHFTHLWTAFNTMEPAQTLNSQGDLDTILKVTEAIETEHSEQWTEAEDRENIFELVAQAIKMEDTPLKYPARNTKEDLENNIYAIVAKAIKTEGTLLQYPIDLEKLVEVTEHVKNETKKIAACMRILHHKETLEGKGIPITAEFQIPNSLSLEKQVNRQGMEIEDMLSDPEFKHSQAFLILLIFALFALKNGMRKD</sequence>
<organism evidence="2 3">
    <name type="scientific">Solea senegalensis</name>
    <name type="common">Senegalese sole</name>
    <dbReference type="NCBI Taxonomy" id="28829"/>
    <lineage>
        <taxon>Eukaryota</taxon>
        <taxon>Metazoa</taxon>
        <taxon>Chordata</taxon>
        <taxon>Craniata</taxon>
        <taxon>Vertebrata</taxon>
        <taxon>Euteleostomi</taxon>
        <taxon>Actinopterygii</taxon>
        <taxon>Neopterygii</taxon>
        <taxon>Teleostei</taxon>
        <taxon>Neoteleostei</taxon>
        <taxon>Acanthomorphata</taxon>
        <taxon>Carangaria</taxon>
        <taxon>Pleuronectiformes</taxon>
        <taxon>Pleuronectoidei</taxon>
        <taxon>Soleidae</taxon>
        <taxon>Solea</taxon>
    </lineage>
</organism>
<keyword evidence="3" id="KW-1185">Reference proteome</keyword>
<evidence type="ECO:0000256" key="1">
    <source>
        <dbReference type="SAM" id="Coils"/>
    </source>
</evidence>
<feature type="coiled-coil region" evidence="1">
    <location>
        <begin position="64"/>
        <end position="109"/>
    </location>
</feature>
<dbReference type="AlphaFoldDB" id="A0AAV6SPG7"/>
<keyword evidence="1" id="KW-0175">Coiled coil</keyword>
<name>A0AAV6SPG7_SOLSE</name>
<accession>A0AAV6SPG7</accession>
<evidence type="ECO:0000313" key="3">
    <source>
        <dbReference type="Proteomes" id="UP000693946"/>
    </source>
</evidence>